<organism evidence="1 2">
    <name type="scientific">Microlunatus endophyticus</name>
    <dbReference type="NCBI Taxonomy" id="1716077"/>
    <lineage>
        <taxon>Bacteria</taxon>
        <taxon>Bacillati</taxon>
        <taxon>Actinomycetota</taxon>
        <taxon>Actinomycetes</taxon>
        <taxon>Propionibacteriales</taxon>
        <taxon>Propionibacteriaceae</taxon>
        <taxon>Microlunatus</taxon>
    </lineage>
</organism>
<protein>
    <submittedName>
        <fullName evidence="1">Uncharacterized protein</fullName>
    </submittedName>
</protein>
<dbReference type="AlphaFoldDB" id="A0A917S7U5"/>
<dbReference type="EMBL" id="BMMZ01000004">
    <property type="protein sequence ID" value="GGL60638.1"/>
    <property type="molecule type" value="Genomic_DNA"/>
</dbReference>
<accession>A0A917S7U5</accession>
<evidence type="ECO:0000313" key="2">
    <source>
        <dbReference type="Proteomes" id="UP000613840"/>
    </source>
</evidence>
<reference evidence="1" key="1">
    <citation type="journal article" date="2014" name="Int. J. Syst. Evol. Microbiol.">
        <title>Complete genome sequence of Corynebacterium casei LMG S-19264T (=DSM 44701T), isolated from a smear-ripened cheese.</title>
        <authorList>
            <consortium name="US DOE Joint Genome Institute (JGI-PGF)"/>
            <person name="Walter F."/>
            <person name="Albersmeier A."/>
            <person name="Kalinowski J."/>
            <person name="Ruckert C."/>
        </authorList>
    </citation>
    <scope>NUCLEOTIDE SEQUENCE</scope>
    <source>
        <strain evidence="1">CGMCC 4.7306</strain>
    </source>
</reference>
<gene>
    <name evidence="1" type="ORF">GCM10011575_18930</name>
</gene>
<sequence length="341" mass="33305">MAATNLGALGTIGAVRTTVKSAGSGSSVSTTTTSTTGAIKLLGGLVTADGVVSTAVSRHTSAGYSESGSTKVVNLEVAGAPVSANPGKDTTVSLPSGLGTLTLNAQATSSTYGYHKIVVKAIKIALNKSKALSLPSADVAVGYAAAALHEPVHARPYGSAYATRISAADGTVTSSGTASMTLPCAGSDGRTVKNSTAAVKAGKAASVGAVATTGTSTDTAALTSATTSAKLGAASLLNGLIKVDAITVKATSSQKPGAKVSTSSSGTKIAGLTINGKSVKVSGRANQKINIAGIGTLWVHKTVTTSRQIQVYGLQLDLLKASSGLKAGSTVTVGYAGAGVH</sequence>
<dbReference type="NCBIfam" id="NF040603">
    <property type="entry name" value="choice_anch_P"/>
    <property type="match status" value="2"/>
</dbReference>
<evidence type="ECO:0000313" key="1">
    <source>
        <dbReference type="EMBL" id="GGL60638.1"/>
    </source>
</evidence>
<reference evidence="1" key="2">
    <citation type="submission" date="2020-09" db="EMBL/GenBank/DDBJ databases">
        <authorList>
            <person name="Sun Q."/>
            <person name="Zhou Y."/>
        </authorList>
    </citation>
    <scope>NUCLEOTIDE SEQUENCE</scope>
    <source>
        <strain evidence="1">CGMCC 4.7306</strain>
    </source>
</reference>
<comment type="caution">
    <text evidence="1">The sequence shown here is derived from an EMBL/GenBank/DDBJ whole genome shotgun (WGS) entry which is preliminary data.</text>
</comment>
<proteinExistence type="predicted"/>
<name>A0A917S7U5_9ACTN</name>
<dbReference type="Proteomes" id="UP000613840">
    <property type="component" value="Unassembled WGS sequence"/>
</dbReference>
<keyword evidence="2" id="KW-1185">Reference proteome</keyword>